<evidence type="ECO:0000256" key="3">
    <source>
        <dbReference type="ARBA" id="ARBA00022801"/>
    </source>
</evidence>
<evidence type="ECO:0000256" key="1">
    <source>
        <dbReference type="ARBA" id="ARBA00008601"/>
    </source>
</evidence>
<name>A0AAW2H9J0_9NEOP</name>
<dbReference type="PROSITE" id="PS00383">
    <property type="entry name" value="TYR_PHOSPHATASE_1"/>
    <property type="match status" value="1"/>
</dbReference>
<feature type="domain" description="Tyrosine specific protein phosphatases" evidence="7">
    <location>
        <begin position="117"/>
        <end position="180"/>
    </location>
</feature>
<evidence type="ECO:0000259" key="7">
    <source>
        <dbReference type="PROSITE" id="PS50056"/>
    </source>
</evidence>
<dbReference type="SUPFAM" id="SSF52799">
    <property type="entry name" value="(Phosphotyrosine protein) phosphatases II"/>
    <property type="match status" value="1"/>
</dbReference>
<evidence type="ECO:0000256" key="2">
    <source>
        <dbReference type="ARBA" id="ARBA00013081"/>
    </source>
</evidence>
<dbReference type="CDD" id="cd14514">
    <property type="entry name" value="DUSP14-like"/>
    <property type="match status" value="1"/>
</dbReference>
<feature type="compositionally biased region" description="Basic and acidic residues" evidence="5">
    <location>
        <begin position="16"/>
        <end position="30"/>
    </location>
</feature>
<evidence type="ECO:0000313" key="8">
    <source>
        <dbReference type="EMBL" id="KAL0266389.1"/>
    </source>
</evidence>
<dbReference type="PRINTS" id="PR01910">
    <property type="entry name" value="ADSPHPHTASEB"/>
</dbReference>
<feature type="domain" description="Tyrosine-protein phosphatase" evidence="6">
    <location>
        <begin position="56"/>
        <end position="196"/>
    </location>
</feature>
<evidence type="ECO:0000256" key="5">
    <source>
        <dbReference type="SAM" id="MobiDB-lite"/>
    </source>
</evidence>
<feature type="region of interest" description="Disordered" evidence="5">
    <location>
        <begin position="1"/>
        <end position="30"/>
    </location>
</feature>
<dbReference type="PANTHER" id="PTHR45961:SF6">
    <property type="entry name" value="IP21249P"/>
    <property type="match status" value="1"/>
</dbReference>
<dbReference type="GO" id="GO:0017017">
    <property type="term" value="F:MAP kinase tyrosine/serine/threonine phosphatase activity"/>
    <property type="evidence" value="ECO:0007669"/>
    <property type="project" value="InterPro"/>
</dbReference>
<keyword evidence="3" id="KW-0378">Hydrolase</keyword>
<comment type="similarity">
    <text evidence="1">Belongs to the protein-tyrosine phosphatase family. Non-receptor class dual specificity subfamily.</text>
</comment>
<dbReference type="InterPro" id="IPR000387">
    <property type="entry name" value="Tyr_Pase_dom"/>
</dbReference>
<reference evidence="8" key="1">
    <citation type="journal article" date="2024" name="Gigascience">
        <title>Chromosome-level genome of the poultry shaft louse Menopon gallinae provides insight into the host-switching and adaptive evolution of parasitic lice.</title>
        <authorList>
            <person name="Xu Y."/>
            <person name="Ma L."/>
            <person name="Liu S."/>
            <person name="Liang Y."/>
            <person name="Liu Q."/>
            <person name="He Z."/>
            <person name="Tian L."/>
            <person name="Duan Y."/>
            <person name="Cai W."/>
            <person name="Li H."/>
            <person name="Song F."/>
        </authorList>
    </citation>
    <scope>NUCLEOTIDE SEQUENCE</scope>
    <source>
        <strain evidence="8">Cailab_2023a</strain>
    </source>
</reference>
<dbReference type="AlphaFoldDB" id="A0AAW2H9J0"/>
<dbReference type="PROSITE" id="PS50054">
    <property type="entry name" value="TYR_PHOSPHATASE_DUAL"/>
    <property type="match status" value="1"/>
</dbReference>
<dbReference type="InterPro" id="IPR020422">
    <property type="entry name" value="TYR_PHOSPHATASE_DUAL_dom"/>
</dbReference>
<organism evidence="8">
    <name type="scientific">Menopon gallinae</name>
    <name type="common">poultry shaft louse</name>
    <dbReference type="NCBI Taxonomy" id="328185"/>
    <lineage>
        <taxon>Eukaryota</taxon>
        <taxon>Metazoa</taxon>
        <taxon>Ecdysozoa</taxon>
        <taxon>Arthropoda</taxon>
        <taxon>Hexapoda</taxon>
        <taxon>Insecta</taxon>
        <taxon>Pterygota</taxon>
        <taxon>Neoptera</taxon>
        <taxon>Paraneoptera</taxon>
        <taxon>Psocodea</taxon>
        <taxon>Troctomorpha</taxon>
        <taxon>Phthiraptera</taxon>
        <taxon>Amblycera</taxon>
        <taxon>Menoponidae</taxon>
        <taxon>Menopon</taxon>
    </lineage>
</organism>
<sequence>MYENMKTKNAQVVTQEAERPEDELQKRLKEEREKDTLKLQRLAGSNNSRRLTNARDITEIRPYLLLCGALALRGNVLEDLNVTCVVNATNELPDTPLPSDIFYLRVSVDDKSDCDILSWLDTVADLIHQVKLASGKTLIHCVAGISRSATLCLGYLIKYEGYTLFDSYNMLKQLRNIRPNSGFFGQLVEFEKRTTGKQTVLMIKSNYASDFIPHLYEDDYFKFYRYKCMRL</sequence>
<dbReference type="EC" id="3.1.3.16" evidence="2"/>
<dbReference type="Gene3D" id="3.90.190.10">
    <property type="entry name" value="Protein tyrosine phosphatase superfamily"/>
    <property type="match status" value="1"/>
</dbReference>
<dbReference type="PANTHER" id="PTHR45961">
    <property type="entry name" value="IP21249P"/>
    <property type="match status" value="1"/>
</dbReference>
<dbReference type="InterPro" id="IPR020420">
    <property type="entry name" value="Atypical_DUSP_subfamB"/>
</dbReference>
<keyword evidence="4" id="KW-0904">Protein phosphatase</keyword>
<dbReference type="EMBL" id="JARGDH010000005">
    <property type="protein sequence ID" value="KAL0266389.1"/>
    <property type="molecule type" value="Genomic_DNA"/>
</dbReference>
<protein>
    <recommendedName>
        <fullName evidence="2">protein-serine/threonine phosphatase</fullName>
        <ecNumber evidence="2">3.1.3.16</ecNumber>
    </recommendedName>
</protein>
<dbReference type="Pfam" id="PF00782">
    <property type="entry name" value="DSPc"/>
    <property type="match status" value="1"/>
</dbReference>
<evidence type="ECO:0000256" key="4">
    <source>
        <dbReference type="ARBA" id="ARBA00022912"/>
    </source>
</evidence>
<proteinExistence type="inferred from homology"/>
<dbReference type="SMART" id="SM00404">
    <property type="entry name" value="PTPc_motif"/>
    <property type="match status" value="1"/>
</dbReference>
<evidence type="ECO:0000259" key="6">
    <source>
        <dbReference type="PROSITE" id="PS50054"/>
    </source>
</evidence>
<dbReference type="GO" id="GO:0005737">
    <property type="term" value="C:cytoplasm"/>
    <property type="evidence" value="ECO:0007669"/>
    <property type="project" value="TreeGrafter"/>
</dbReference>
<comment type="caution">
    <text evidence="8">The sequence shown here is derived from an EMBL/GenBank/DDBJ whole genome shotgun (WGS) entry which is preliminary data.</text>
</comment>
<dbReference type="InterPro" id="IPR003595">
    <property type="entry name" value="Tyr_Pase_cat"/>
</dbReference>
<dbReference type="SMART" id="SM00195">
    <property type="entry name" value="DSPc"/>
    <property type="match status" value="1"/>
</dbReference>
<dbReference type="PROSITE" id="PS50056">
    <property type="entry name" value="TYR_PHOSPHATASE_2"/>
    <property type="match status" value="1"/>
</dbReference>
<dbReference type="InterPro" id="IPR052103">
    <property type="entry name" value="Dual_spec_Phospatases"/>
</dbReference>
<dbReference type="InterPro" id="IPR000340">
    <property type="entry name" value="Dual-sp_phosphatase_cat-dom"/>
</dbReference>
<gene>
    <name evidence="8" type="ORF">PYX00_008942</name>
</gene>
<dbReference type="GO" id="GO:0004722">
    <property type="term" value="F:protein serine/threonine phosphatase activity"/>
    <property type="evidence" value="ECO:0007669"/>
    <property type="project" value="UniProtKB-EC"/>
</dbReference>
<accession>A0AAW2H9J0</accession>
<dbReference type="InterPro" id="IPR016130">
    <property type="entry name" value="Tyr_Pase_AS"/>
</dbReference>
<dbReference type="InterPro" id="IPR029021">
    <property type="entry name" value="Prot-tyrosine_phosphatase-like"/>
</dbReference>